<dbReference type="PANTHER" id="PTHR10587:SF135">
    <property type="entry name" value="CHITIN DEACETYLASE 3"/>
    <property type="match status" value="1"/>
</dbReference>
<keyword evidence="18" id="KW-0732">Signal</keyword>
<dbReference type="Proteomes" id="UP000325008">
    <property type="component" value="Unassembled WGS sequence"/>
</dbReference>
<evidence type="ECO:0000256" key="15">
    <source>
        <dbReference type="ARBA" id="ARBA00060132"/>
    </source>
</evidence>
<evidence type="ECO:0000256" key="17">
    <source>
        <dbReference type="SAM" id="MobiDB-lite"/>
    </source>
</evidence>
<evidence type="ECO:0000256" key="2">
    <source>
        <dbReference type="ARBA" id="ARBA00004609"/>
    </source>
</evidence>
<keyword evidence="9" id="KW-0170">Cobalt</keyword>
<dbReference type="InterPro" id="IPR050248">
    <property type="entry name" value="Polysacc_deacetylase_ArnD"/>
</dbReference>
<comment type="similarity">
    <text evidence="3">Belongs to the polysaccharide deacetylase family.</text>
</comment>
<dbReference type="PANTHER" id="PTHR10587">
    <property type="entry name" value="GLYCOSYL TRANSFERASE-RELATED"/>
    <property type="match status" value="1"/>
</dbReference>
<evidence type="ECO:0000256" key="1">
    <source>
        <dbReference type="ARBA" id="ARBA00001941"/>
    </source>
</evidence>
<dbReference type="InterPro" id="IPR011330">
    <property type="entry name" value="Glyco_hydro/deAcase_b/a-brl"/>
</dbReference>
<organism evidence="20 21">
    <name type="scientific">Pseudozyma antarctica</name>
    <name type="common">Yeast</name>
    <name type="synonym">Candida antarctica</name>
    <dbReference type="NCBI Taxonomy" id="84753"/>
    <lineage>
        <taxon>Eukaryota</taxon>
        <taxon>Fungi</taxon>
        <taxon>Dikarya</taxon>
        <taxon>Basidiomycota</taxon>
        <taxon>Ustilaginomycotina</taxon>
        <taxon>Ustilaginomycetes</taxon>
        <taxon>Ustilaginales</taxon>
        <taxon>Ustilaginaceae</taxon>
        <taxon>Moesziomyces</taxon>
    </lineage>
</organism>
<dbReference type="GO" id="GO:0000272">
    <property type="term" value="P:polysaccharide catabolic process"/>
    <property type="evidence" value="ECO:0007669"/>
    <property type="project" value="UniProtKB-KW"/>
</dbReference>
<evidence type="ECO:0000256" key="8">
    <source>
        <dbReference type="ARBA" id="ARBA00023277"/>
    </source>
</evidence>
<keyword evidence="4" id="KW-0325">Glycoprotein</keyword>
<feature type="domain" description="NodB homology" evidence="19">
    <location>
        <begin position="105"/>
        <end position="302"/>
    </location>
</feature>
<dbReference type="PROSITE" id="PS51677">
    <property type="entry name" value="NODB"/>
    <property type="match status" value="1"/>
</dbReference>
<dbReference type="Pfam" id="PF01522">
    <property type="entry name" value="Polysacc_deac_1"/>
    <property type="match status" value="1"/>
</dbReference>
<dbReference type="Gene3D" id="3.20.20.370">
    <property type="entry name" value="Glycoside hydrolase/deacetylase"/>
    <property type="match status" value="1"/>
</dbReference>
<comment type="caution">
    <text evidence="20">The sequence shown here is derived from an EMBL/GenBank/DDBJ whole genome shotgun (WGS) entry which is preliminary data.</text>
</comment>
<feature type="signal peptide" evidence="18">
    <location>
        <begin position="1"/>
        <end position="16"/>
    </location>
</feature>
<dbReference type="GO" id="GO:0098552">
    <property type="term" value="C:side of membrane"/>
    <property type="evidence" value="ECO:0007669"/>
    <property type="project" value="UniProtKB-KW"/>
</dbReference>
<keyword evidence="11" id="KW-0961">Cell wall biogenesis/degradation</keyword>
<evidence type="ECO:0000313" key="21">
    <source>
        <dbReference type="Proteomes" id="UP000325008"/>
    </source>
</evidence>
<feature type="compositionally biased region" description="Low complexity" evidence="17">
    <location>
        <begin position="341"/>
        <end position="371"/>
    </location>
</feature>
<feature type="chain" id="PRO_5023143957" description="Chitin deacetylase 3" evidence="18">
    <location>
        <begin position="17"/>
        <end position="424"/>
    </location>
</feature>
<comment type="cofactor">
    <cofactor evidence="1">
        <name>Co(2+)</name>
        <dbReference type="ChEBI" id="CHEBI:48828"/>
    </cofactor>
</comment>
<evidence type="ECO:0000313" key="20">
    <source>
        <dbReference type="EMBL" id="SPO42541.1"/>
    </source>
</evidence>
<evidence type="ECO:0000256" key="12">
    <source>
        <dbReference type="ARBA" id="ARBA00023326"/>
    </source>
</evidence>
<evidence type="ECO:0000256" key="9">
    <source>
        <dbReference type="ARBA" id="ARBA00023285"/>
    </source>
</evidence>
<dbReference type="RefSeq" id="XP_014659315.1">
    <property type="nucleotide sequence ID" value="XM_014803829.1"/>
</dbReference>
<dbReference type="GO" id="GO:0005886">
    <property type="term" value="C:plasma membrane"/>
    <property type="evidence" value="ECO:0007669"/>
    <property type="project" value="UniProtKB-SubCell"/>
</dbReference>
<feature type="compositionally biased region" description="Low complexity" evidence="17">
    <location>
        <begin position="384"/>
        <end position="397"/>
    </location>
</feature>
<keyword evidence="4" id="KW-0336">GPI-anchor</keyword>
<evidence type="ECO:0000256" key="11">
    <source>
        <dbReference type="ARBA" id="ARBA00023316"/>
    </source>
</evidence>
<gene>
    <name evidence="20" type="ORF">PSANT_00224</name>
</gene>
<keyword evidence="10" id="KW-0449">Lipoprotein</keyword>
<dbReference type="EMBL" id="OOIQ01000001">
    <property type="protein sequence ID" value="SPO42541.1"/>
    <property type="molecule type" value="Genomic_DNA"/>
</dbReference>
<sequence length="424" mass="44749">MLRLLLLASLAGSALAGDFTVKIRARQNNSYPPGFAIPTADQTPKEWLDALSAATAAGKIPGIAPATLQNGNPVYANNVGFDPHTCSWTVTKCVSDTDIVNAPDNHIAVAFDDGPTGNSGDLYSFLSQYNQSATHFMIGSNVLSYPQQFAQAVKEGNQHFAVHTWSHNLCTALTNQQLVAELGWTMQIIADYSGGYIPKFWRPPQGDVDNRVRAIAEEIFGLTNVLWNHDTNDWCLDDQGGSACPNENPGKDLASVAAAAASGVNGPRSPGLIMLEHELTHASIGVFKNYYPKLKGMGWIPNNVADLFNMPWYKNAWNNQSPPQKGSVIQDFDLGSDGDDTSSSSTTSSSSASSSTSSSSSTAPSGNTTSSRAVTRTEPTRAFTSPSSTSSPLHASTSGALNLAPASLSMAGLASVAALAAFLL</sequence>
<dbReference type="GO" id="GO:0071555">
    <property type="term" value="P:cell wall organization"/>
    <property type="evidence" value="ECO:0007669"/>
    <property type="project" value="UniProtKB-KW"/>
</dbReference>
<keyword evidence="8" id="KW-0119">Carbohydrate metabolism</keyword>
<evidence type="ECO:0000256" key="10">
    <source>
        <dbReference type="ARBA" id="ARBA00023288"/>
    </source>
</evidence>
<dbReference type="OrthoDB" id="407355at2759"/>
<keyword evidence="7" id="KW-0146">Chitin degradation</keyword>
<keyword evidence="21" id="KW-1185">Reference proteome</keyword>
<protein>
    <recommendedName>
        <fullName evidence="16">Chitin deacetylase 3</fullName>
        <ecNumber evidence="13">3.5.1.41</ecNumber>
    </recommendedName>
</protein>
<name>A0A5C3FGC8_PSEA2</name>
<feature type="region of interest" description="Disordered" evidence="17">
    <location>
        <begin position="321"/>
        <end position="397"/>
    </location>
</feature>
<dbReference type="GO" id="GO:0004099">
    <property type="term" value="F:chitin deacetylase activity"/>
    <property type="evidence" value="ECO:0007669"/>
    <property type="project" value="UniProtKB-EC"/>
</dbReference>
<accession>A0A5C3FGC8</accession>
<evidence type="ECO:0000256" key="6">
    <source>
        <dbReference type="ARBA" id="ARBA00022685"/>
    </source>
</evidence>
<dbReference type="InterPro" id="IPR002509">
    <property type="entry name" value="NODB_dom"/>
</dbReference>
<dbReference type="FunFam" id="3.20.20.370:FF:000009">
    <property type="entry name" value="Chitin deacetylase"/>
    <property type="match status" value="1"/>
</dbReference>
<dbReference type="GO" id="GO:0006032">
    <property type="term" value="P:chitin catabolic process"/>
    <property type="evidence" value="ECO:0007669"/>
    <property type="project" value="UniProtKB-KW"/>
</dbReference>
<evidence type="ECO:0000256" key="13">
    <source>
        <dbReference type="ARBA" id="ARBA00024056"/>
    </source>
</evidence>
<reference evidence="20" key="1">
    <citation type="submission" date="2018-03" db="EMBL/GenBank/DDBJ databases">
        <authorList>
            <person name="Guldener U."/>
        </authorList>
    </citation>
    <scope>NUCLEOTIDE SEQUENCE [LARGE SCALE GENOMIC DNA]</scope>
    <source>
        <strain evidence="20">ATCC34888</strain>
    </source>
</reference>
<evidence type="ECO:0000256" key="5">
    <source>
        <dbReference type="ARBA" id="ARBA00022669"/>
    </source>
</evidence>
<evidence type="ECO:0000256" key="3">
    <source>
        <dbReference type="ARBA" id="ARBA00010973"/>
    </source>
</evidence>
<evidence type="ECO:0000256" key="18">
    <source>
        <dbReference type="SAM" id="SignalP"/>
    </source>
</evidence>
<keyword evidence="5" id="KW-0147">Chitin-binding</keyword>
<evidence type="ECO:0000256" key="14">
    <source>
        <dbReference type="ARBA" id="ARBA00048494"/>
    </source>
</evidence>
<evidence type="ECO:0000256" key="4">
    <source>
        <dbReference type="ARBA" id="ARBA00022622"/>
    </source>
</evidence>
<keyword evidence="12" id="KW-0624">Polysaccharide degradation</keyword>
<dbReference type="GO" id="GO:0009272">
    <property type="term" value="P:fungal-type cell wall biogenesis"/>
    <property type="evidence" value="ECO:0007669"/>
    <property type="project" value="UniProtKB-ARBA"/>
</dbReference>
<keyword evidence="6" id="KW-0165">Cleavage on pair of basic residues</keyword>
<keyword evidence="4" id="KW-0472">Membrane</keyword>
<evidence type="ECO:0000259" key="19">
    <source>
        <dbReference type="PROSITE" id="PS51677"/>
    </source>
</evidence>
<evidence type="ECO:0000256" key="7">
    <source>
        <dbReference type="ARBA" id="ARBA00023024"/>
    </source>
</evidence>
<dbReference type="SUPFAM" id="SSF88713">
    <property type="entry name" value="Glycoside hydrolase/deacetylase"/>
    <property type="match status" value="1"/>
</dbReference>
<comment type="catalytic activity">
    <reaction evidence="14">
        <text>[(1-&gt;4)-N-acetyl-beta-D-glucosaminyl](n) + n H2O = chitosan + n acetate</text>
        <dbReference type="Rhea" id="RHEA:10464"/>
        <dbReference type="Rhea" id="RHEA-COMP:9593"/>
        <dbReference type="Rhea" id="RHEA-COMP:9597"/>
        <dbReference type="ChEBI" id="CHEBI:15377"/>
        <dbReference type="ChEBI" id="CHEBI:17029"/>
        <dbReference type="ChEBI" id="CHEBI:30089"/>
        <dbReference type="ChEBI" id="CHEBI:57704"/>
        <dbReference type="EC" id="3.5.1.41"/>
    </reaction>
    <physiologicalReaction direction="left-to-right" evidence="14">
        <dbReference type="Rhea" id="RHEA:10465"/>
    </physiologicalReaction>
</comment>
<comment type="function">
    <text evidence="15">Hydrolyzes the N-acetamido groups of N-acetyl-D-glucosamine residues in chitin to form chitosan and acetate. Chitosan is required to anchor melanin to the cell wall, for maintenance of cell wall integrity, and for proper cytokinesis. Chitosan offers an advantage during infection as it is less readily detected than chitin by host immunosurveillance mechanisms.</text>
</comment>
<proteinExistence type="inferred from homology"/>
<dbReference type="AlphaFoldDB" id="A0A5C3FGC8"/>
<evidence type="ECO:0000256" key="16">
    <source>
        <dbReference type="ARBA" id="ARBA00072867"/>
    </source>
</evidence>
<dbReference type="GO" id="GO:0008061">
    <property type="term" value="F:chitin binding"/>
    <property type="evidence" value="ECO:0007669"/>
    <property type="project" value="UniProtKB-KW"/>
</dbReference>
<dbReference type="EC" id="3.5.1.41" evidence="13"/>
<comment type="subcellular location">
    <subcellularLocation>
        <location evidence="2">Cell membrane</location>
        <topology evidence="2">Lipid-anchor</topology>
        <topology evidence="2">GPI-anchor</topology>
    </subcellularLocation>
</comment>